<comment type="subunit">
    <text evidence="9">Homohexamer.</text>
</comment>
<comment type="pathway">
    <text evidence="9">Cofactor biosynthesis; coenzyme A biosynthesis; CoA from (R)-pantothenate: step 4/5.</text>
</comment>
<dbReference type="PANTHER" id="PTHR21342:SF1">
    <property type="entry name" value="PHOSPHOPANTETHEINE ADENYLYLTRANSFERASE"/>
    <property type="match status" value="1"/>
</dbReference>
<accession>A0A172XBZ4</accession>
<feature type="binding site" evidence="9">
    <location>
        <position position="9"/>
    </location>
    <ligand>
        <name>substrate</name>
    </ligand>
</feature>
<dbReference type="GO" id="GO:0015937">
    <property type="term" value="P:coenzyme A biosynthetic process"/>
    <property type="evidence" value="ECO:0007669"/>
    <property type="project" value="UniProtKB-UniRule"/>
</dbReference>
<evidence type="ECO:0000256" key="8">
    <source>
        <dbReference type="ARBA" id="ARBA00029346"/>
    </source>
</evidence>
<dbReference type="InterPro" id="IPR004821">
    <property type="entry name" value="Cyt_trans-like"/>
</dbReference>
<keyword evidence="2 9" id="KW-0808">Transferase</keyword>
<feature type="binding site" evidence="9">
    <location>
        <begin position="90"/>
        <end position="92"/>
    </location>
    <ligand>
        <name>ATP</name>
        <dbReference type="ChEBI" id="CHEBI:30616"/>
    </ligand>
</feature>
<feature type="binding site" evidence="9">
    <location>
        <begin position="9"/>
        <end position="10"/>
    </location>
    <ligand>
        <name>ATP</name>
        <dbReference type="ChEBI" id="CHEBI:30616"/>
    </ligand>
</feature>
<feature type="binding site" evidence="9">
    <location>
        <position position="89"/>
    </location>
    <ligand>
        <name>substrate</name>
    </ligand>
</feature>
<feature type="site" description="Transition state stabilizer" evidence="9">
    <location>
        <position position="17"/>
    </location>
</feature>
<evidence type="ECO:0000256" key="4">
    <source>
        <dbReference type="ARBA" id="ARBA00022741"/>
    </source>
</evidence>
<dbReference type="Gene3D" id="3.40.50.620">
    <property type="entry name" value="HUPs"/>
    <property type="match status" value="1"/>
</dbReference>
<keyword evidence="5 9" id="KW-0067">ATP-binding</keyword>
<dbReference type="NCBIfam" id="TIGR00125">
    <property type="entry name" value="cyt_tran_rel"/>
    <property type="match status" value="1"/>
</dbReference>
<keyword evidence="6 9" id="KW-0460">Magnesium</keyword>
<organism evidence="11 12">
    <name type="scientific">Borrelia turicatae</name>
    <dbReference type="NCBI Taxonomy" id="142"/>
    <lineage>
        <taxon>Bacteria</taxon>
        <taxon>Pseudomonadati</taxon>
        <taxon>Spirochaetota</taxon>
        <taxon>Spirochaetia</taxon>
        <taxon>Spirochaetales</taxon>
        <taxon>Borreliaceae</taxon>
        <taxon>Borrelia</taxon>
    </lineage>
</organism>
<dbReference type="SMR" id="A0A172XBZ4"/>
<comment type="cofactor">
    <cofactor evidence="9">
        <name>Mg(2+)</name>
        <dbReference type="ChEBI" id="CHEBI:18420"/>
    </cofactor>
</comment>
<protein>
    <recommendedName>
        <fullName evidence="9">Phosphopantetheine adenylyltransferase</fullName>
        <ecNumber evidence="9">2.7.7.3</ecNumber>
    </recommendedName>
    <alternativeName>
        <fullName evidence="9">Dephospho-CoA pyrophosphorylase</fullName>
    </alternativeName>
    <alternativeName>
        <fullName evidence="9">Pantetheine-phosphate adenylyltransferase</fullName>
        <shortName evidence="9">PPAT</shortName>
    </alternativeName>
</protein>
<keyword evidence="4 9" id="KW-0547">Nucleotide-binding</keyword>
<feature type="binding site" evidence="9">
    <location>
        <position position="75"/>
    </location>
    <ligand>
        <name>substrate</name>
    </ligand>
</feature>
<name>A0A172XBZ4_BORTU</name>
<dbReference type="InterPro" id="IPR014729">
    <property type="entry name" value="Rossmann-like_a/b/a_fold"/>
</dbReference>
<dbReference type="EC" id="2.7.7.3" evidence="9"/>
<feature type="binding site" evidence="9">
    <location>
        <position position="17"/>
    </location>
    <ligand>
        <name>ATP</name>
        <dbReference type="ChEBI" id="CHEBI:30616"/>
    </ligand>
</feature>
<evidence type="ECO:0000256" key="7">
    <source>
        <dbReference type="ARBA" id="ARBA00022993"/>
    </source>
</evidence>
<evidence type="ECO:0000256" key="3">
    <source>
        <dbReference type="ARBA" id="ARBA00022695"/>
    </source>
</evidence>
<gene>
    <name evidence="9" type="primary">coaD</name>
    <name evidence="11" type="ORF">A7978_03530</name>
</gene>
<dbReference type="GO" id="GO:0005737">
    <property type="term" value="C:cytoplasm"/>
    <property type="evidence" value="ECO:0007669"/>
    <property type="project" value="UniProtKB-SubCell"/>
</dbReference>
<dbReference type="SUPFAM" id="SSF52374">
    <property type="entry name" value="Nucleotidylyl transferase"/>
    <property type="match status" value="1"/>
</dbReference>
<evidence type="ECO:0000313" key="12">
    <source>
        <dbReference type="Proteomes" id="UP000264231"/>
    </source>
</evidence>
<comment type="catalytic activity">
    <reaction evidence="8 9">
        <text>(R)-4'-phosphopantetheine + ATP + H(+) = 3'-dephospho-CoA + diphosphate</text>
        <dbReference type="Rhea" id="RHEA:19801"/>
        <dbReference type="ChEBI" id="CHEBI:15378"/>
        <dbReference type="ChEBI" id="CHEBI:30616"/>
        <dbReference type="ChEBI" id="CHEBI:33019"/>
        <dbReference type="ChEBI" id="CHEBI:57328"/>
        <dbReference type="ChEBI" id="CHEBI:61723"/>
        <dbReference type="EC" id="2.7.7.3"/>
    </reaction>
</comment>
<keyword evidence="7 9" id="KW-0173">Coenzyme A biosynthesis</keyword>
<proteinExistence type="inferred from homology"/>
<dbReference type="Pfam" id="PF01467">
    <property type="entry name" value="CTP_transf_like"/>
    <property type="match status" value="1"/>
</dbReference>
<evidence type="ECO:0000256" key="1">
    <source>
        <dbReference type="ARBA" id="ARBA00022490"/>
    </source>
</evidence>
<comment type="function">
    <text evidence="9">Reversibly transfers an adenylyl group from ATP to 4'-phosphopantetheine, yielding dephospho-CoA (dPCoA) and pyrophosphate.</text>
</comment>
<dbReference type="InterPro" id="IPR001980">
    <property type="entry name" value="PPAT"/>
</dbReference>
<evidence type="ECO:0000313" key="11">
    <source>
        <dbReference type="EMBL" id="ANF34153.1"/>
    </source>
</evidence>
<feature type="binding site" evidence="9">
    <location>
        <position position="41"/>
    </location>
    <ligand>
        <name>substrate</name>
    </ligand>
</feature>
<dbReference type="EMBL" id="CP015629">
    <property type="protein sequence ID" value="ANF34153.1"/>
    <property type="molecule type" value="Genomic_DNA"/>
</dbReference>
<dbReference type="GO" id="GO:0005524">
    <property type="term" value="F:ATP binding"/>
    <property type="evidence" value="ECO:0007669"/>
    <property type="project" value="UniProtKB-KW"/>
</dbReference>
<evidence type="ECO:0000256" key="2">
    <source>
        <dbReference type="ARBA" id="ARBA00022679"/>
    </source>
</evidence>
<dbReference type="NCBIfam" id="TIGR01510">
    <property type="entry name" value="coaD_prev_kdtB"/>
    <property type="match status" value="1"/>
</dbReference>
<sequence>MRVALFPGSFDPITWGHIDLVKRASLIFDKVIVLVANNSAKSYLLSDIERYELTFEVIASLGWSRIFVDRYDGIILDYALKNNIGFIVRGVRAFHDFEFEFERYVVNNKLSPSIDIVFLPSSDKYLFVRSDLVKELIKNKNFDLSSFIPDLVQKKLKSKFIDKLS</sequence>
<comment type="similarity">
    <text evidence="9">Belongs to the bacterial CoaD family.</text>
</comment>
<evidence type="ECO:0000256" key="9">
    <source>
        <dbReference type="HAMAP-Rule" id="MF_00151"/>
    </source>
</evidence>
<dbReference type="PRINTS" id="PR01020">
    <property type="entry name" value="LPSBIOSNTHSS"/>
</dbReference>
<dbReference type="AlphaFoldDB" id="A0A172XBZ4"/>
<evidence type="ECO:0000256" key="6">
    <source>
        <dbReference type="ARBA" id="ARBA00022842"/>
    </source>
</evidence>
<dbReference type="Proteomes" id="UP000264231">
    <property type="component" value="Chromosome"/>
</dbReference>
<feature type="domain" description="Cytidyltransferase-like" evidence="10">
    <location>
        <begin position="5"/>
        <end position="135"/>
    </location>
</feature>
<dbReference type="RefSeq" id="WP_011772637.1">
    <property type="nucleotide sequence ID" value="NZ_CP015629.1"/>
</dbReference>
<comment type="subcellular location">
    <subcellularLocation>
        <location evidence="9">Cytoplasm</location>
    </subcellularLocation>
</comment>
<evidence type="ECO:0000256" key="5">
    <source>
        <dbReference type="ARBA" id="ARBA00022840"/>
    </source>
</evidence>
<dbReference type="HAMAP" id="MF_00151">
    <property type="entry name" value="PPAT_bact"/>
    <property type="match status" value="1"/>
</dbReference>
<keyword evidence="1 9" id="KW-0963">Cytoplasm</keyword>
<dbReference type="GO" id="GO:0004595">
    <property type="term" value="F:pantetheine-phosphate adenylyltransferase activity"/>
    <property type="evidence" value="ECO:0007669"/>
    <property type="project" value="UniProtKB-UniRule"/>
</dbReference>
<evidence type="ECO:0000259" key="10">
    <source>
        <dbReference type="Pfam" id="PF01467"/>
    </source>
</evidence>
<keyword evidence="3 9" id="KW-0548">Nucleotidyltransferase</keyword>
<feature type="binding site" evidence="9">
    <location>
        <position position="100"/>
    </location>
    <ligand>
        <name>ATP</name>
        <dbReference type="ChEBI" id="CHEBI:30616"/>
    </ligand>
</feature>
<dbReference type="UniPathway" id="UPA00241">
    <property type="reaction ID" value="UER00355"/>
</dbReference>
<reference evidence="11 12" key="1">
    <citation type="submission" date="2016-05" db="EMBL/GenBank/DDBJ databases">
        <title>Chromosome and linear plasmid sequence of a 2015 human isolate of tick-borne relapsing fever spirochete, Borrelia turicatae.</title>
        <authorList>
            <person name="Kingry L.C."/>
            <person name="Dhwani B."/>
            <person name="Replogle A."/>
            <person name="Sexton C."/>
            <person name="Rowe L."/>
            <person name="Stermole B.M."/>
            <person name="Christensen A.M."/>
            <person name="Schriefer M.E."/>
        </authorList>
    </citation>
    <scope>NUCLEOTIDE SEQUENCE [LARGE SCALE GENOMIC DNA]</scope>
    <source>
        <strain evidence="11 12">BTE5EL</strain>
    </source>
</reference>
<feature type="binding site" evidence="9">
    <location>
        <begin position="125"/>
        <end position="131"/>
    </location>
    <ligand>
        <name>ATP</name>
        <dbReference type="ChEBI" id="CHEBI:30616"/>
    </ligand>
</feature>
<dbReference type="PANTHER" id="PTHR21342">
    <property type="entry name" value="PHOSPHOPANTETHEINE ADENYLYLTRANSFERASE"/>
    <property type="match status" value="1"/>
</dbReference>
<dbReference type="OMA" id="MALMNRK"/>